<dbReference type="AlphaFoldDB" id="A0A917K596"/>
<gene>
    <name evidence="3" type="ORF">GCM10011581_43120</name>
</gene>
<dbReference type="PANTHER" id="PTHR42776">
    <property type="entry name" value="SERINE PEPTIDASE S9 FAMILY MEMBER"/>
    <property type="match status" value="1"/>
</dbReference>
<keyword evidence="1" id="KW-0378">Hydrolase</keyword>
<comment type="caution">
    <text evidence="3">The sequence shown here is derived from an EMBL/GenBank/DDBJ whole genome shotgun (WGS) entry which is preliminary data.</text>
</comment>
<dbReference type="Gene3D" id="2.120.10.30">
    <property type="entry name" value="TolB, C-terminal domain"/>
    <property type="match status" value="1"/>
</dbReference>
<dbReference type="SUPFAM" id="SSF53474">
    <property type="entry name" value="alpha/beta-Hydrolases"/>
    <property type="match status" value="1"/>
</dbReference>
<reference evidence="3 4" key="1">
    <citation type="journal article" date="2014" name="Int. J. Syst. Evol. Microbiol.">
        <title>Complete genome sequence of Corynebacterium casei LMG S-19264T (=DSM 44701T), isolated from a smear-ripened cheese.</title>
        <authorList>
            <consortium name="US DOE Joint Genome Institute (JGI-PGF)"/>
            <person name="Walter F."/>
            <person name="Albersmeier A."/>
            <person name="Kalinowski J."/>
            <person name="Ruckert C."/>
        </authorList>
    </citation>
    <scope>NUCLEOTIDE SEQUENCE [LARGE SCALE GENOMIC DNA]</scope>
    <source>
        <strain evidence="3 4">CGMCC 4.7206</strain>
    </source>
</reference>
<evidence type="ECO:0000259" key="2">
    <source>
        <dbReference type="Pfam" id="PF00326"/>
    </source>
</evidence>
<dbReference type="EMBL" id="BMMT01000018">
    <property type="protein sequence ID" value="GGJ01295.1"/>
    <property type="molecule type" value="Genomic_DNA"/>
</dbReference>
<dbReference type="InterPro" id="IPR029058">
    <property type="entry name" value="AB_hydrolase_fold"/>
</dbReference>
<dbReference type="Pfam" id="PF00326">
    <property type="entry name" value="Peptidase_S9"/>
    <property type="match status" value="1"/>
</dbReference>
<proteinExistence type="predicted"/>
<evidence type="ECO:0000256" key="1">
    <source>
        <dbReference type="ARBA" id="ARBA00022801"/>
    </source>
</evidence>
<dbReference type="Gene3D" id="3.40.50.1820">
    <property type="entry name" value="alpha/beta hydrolase"/>
    <property type="match status" value="1"/>
</dbReference>
<dbReference type="RefSeq" id="WP_188990546.1">
    <property type="nucleotide sequence ID" value="NZ_BMMT01000018.1"/>
</dbReference>
<dbReference type="SUPFAM" id="SSF82171">
    <property type="entry name" value="DPP6 N-terminal domain-like"/>
    <property type="match status" value="1"/>
</dbReference>
<dbReference type="InterPro" id="IPR001375">
    <property type="entry name" value="Peptidase_S9_cat"/>
</dbReference>
<evidence type="ECO:0000313" key="3">
    <source>
        <dbReference type="EMBL" id="GGJ01295.1"/>
    </source>
</evidence>
<organism evidence="3 4">
    <name type="scientific">Saccharopolyspora thermophila</name>
    <dbReference type="NCBI Taxonomy" id="89367"/>
    <lineage>
        <taxon>Bacteria</taxon>
        <taxon>Bacillati</taxon>
        <taxon>Actinomycetota</taxon>
        <taxon>Actinomycetes</taxon>
        <taxon>Pseudonocardiales</taxon>
        <taxon>Pseudonocardiaceae</taxon>
        <taxon>Saccharopolyspora</taxon>
    </lineage>
</organism>
<dbReference type="Proteomes" id="UP000597989">
    <property type="component" value="Unassembled WGS sequence"/>
</dbReference>
<name>A0A917K596_9PSEU</name>
<evidence type="ECO:0000313" key="4">
    <source>
        <dbReference type="Proteomes" id="UP000597989"/>
    </source>
</evidence>
<dbReference type="InterPro" id="IPR011042">
    <property type="entry name" value="6-blade_b-propeller_TolB-like"/>
</dbReference>
<feature type="domain" description="Peptidase S9 prolyl oligopeptidase catalytic" evidence="2">
    <location>
        <begin position="400"/>
        <end position="605"/>
    </location>
</feature>
<protein>
    <submittedName>
        <fullName evidence="3">Peptidase S9</fullName>
    </submittedName>
</protein>
<dbReference type="GO" id="GO:0004252">
    <property type="term" value="F:serine-type endopeptidase activity"/>
    <property type="evidence" value="ECO:0007669"/>
    <property type="project" value="TreeGrafter"/>
</dbReference>
<sequence>MALDIVRLLELTTWRAFDVTDDGRVLAGSDESGSTQLVEIADGTCTPLTALPGAVTGRYLPGERAVVVQHDTDGNERGQLSLLRWDEPGTLPARLDDLVPLVRDPEYVHRLLDVLPGRIVYATNRRNGVDFDVVIRSVHTGEEEVVYDRGGMVLAVSTSPDSQYVAVTVPAEKSMSDQVLVVNRMPATEAEQVRELTDRATPARHIAPAWLPDAAGLVVTTDFERDRAGVALLDPRTGQRRWLVTSDAHDLIGWLSPDGSTLLVHADDDGVSRLALHDAATGDLRRVITLPADGWCANPLPTPVWSPNSRHVVLSLSAPDAPGDAVLVDVATGAARSLTGSAAQLDGHRPVRPSSHRVPTRDGEKVPCFVYAPTDPDPRLAGSAVLVIHGGPESQSVRAFSPVVQALVGQGHTVLVPNVRGSTGHGKRWYSADDGRNRLEAVADLGDLHEWLPTIGLDPGRAALWGGSYGGYMVLAGLAFQPERWAAGVDIVGISSLVTFLENTAPYRRAHREREYGSLAADADFLREASPLTRADSIAAPLFVLHGANDPRVPLSEAEQIAAAVRAKGLECELLVYGDEGHGLAKRVNRLDAYPKALNFLARHLTT</sequence>
<accession>A0A917K596</accession>
<dbReference type="PANTHER" id="PTHR42776:SF27">
    <property type="entry name" value="DIPEPTIDYL PEPTIDASE FAMILY MEMBER 6"/>
    <property type="match status" value="1"/>
</dbReference>
<dbReference type="GO" id="GO:0006508">
    <property type="term" value="P:proteolysis"/>
    <property type="evidence" value="ECO:0007669"/>
    <property type="project" value="InterPro"/>
</dbReference>